<keyword evidence="3 10" id="KW-0479">Metal-binding</keyword>
<dbReference type="GO" id="GO:0005737">
    <property type="term" value="C:cytoplasm"/>
    <property type="evidence" value="ECO:0007669"/>
    <property type="project" value="UniProtKB-SubCell"/>
</dbReference>
<dbReference type="Pfam" id="PF01648">
    <property type="entry name" value="ACPS"/>
    <property type="match status" value="1"/>
</dbReference>
<dbReference type="SUPFAM" id="SSF56214">
    <property type="entry name" value="4'-phosphopantetheinyl transferase"/>
    <property type="match status" value="1"/>
</dbReference>
<feature type="domain" description="4'-phosphopantetheinyl transferase" evidence="11">
    <location>
        <begin position="5"/>
        <end position="121"/>
    </location>
</feature>
<comment type="catalytic activity">
    <reaction evidence="8 10">
        <text>apo-[ACP] + CoA = holo-[ACP] + adenosine 3',5'-bisphosphate + H(+)</text>
        <dbReference type="Rhea" id="RHEA:12068"/>
        <dbReference type="Rhea" id="RHEA-COMP:9685"/>
        <dbReference type="Rhea" id="RHEA-COMP:9690"/>
        <dbReference type="ChEBI" id="CHEBI:15378"/>
        <dbReference type="ChEBI" id="CHEBI:29999"/>
        <dbReference type="ChEBI" id="CHEBI:57287"/>
        <dbReference type="ChEBI" id="CHEBI:58343"/>
        <dbReference type="ChEBI" id="CHEBI:64479"/>
        <dbReference type="EC" id="2.7.8.7"/>
    </reaction>
</comment>
<evidence type="ECO:0000256" key="10">
    <source>
        <dbReference type="HAMAP-Rule" id="MF_00101"/>
    </source>
</evidence>
<dbReference type="FunFam" id="3.90.470.20:FF:000001">
    <property type="entry name" value="Holo-[acyl-carrier-protein] synthase"/>
    <property type="match status" value="1"/>
</dbReference>
<evidence type="ECO:0000256" key="9">
    <source>
        <dbReference type="ARBA" id="ARBA00054726"/>
    </source>
</evidence>
<keyword evidence="2 10" id="KW-0808">Transferase</keyword>
<sequence length="126" mass="13882">MAIVGLGTDIVEIERIEKALDRYGSTFANRILTDLETKIYDKSKQKEYFLAKRFAIKEAASKALGMGMAYGVSFHDFGVSNDNNGKPILSLMNKAAETAILLGVVSTHVTISDERRYALATVLFES</sequence>
<gene>
    <name evidence="10 12" type="primary">acpS</name>
    <name evidence="12" type="ORF">CF67_16008</name>
</gene>
<evidence type="ECO:0000259" key="11">
    <source>
        <dbReference type="Pfam" id="PF01648"/>
    </source>
</evidence>
<comment type="function">
    <text evidence="10">Transfers the 4'-phosphopantetheine moiety from coenzyme A to a Ser of acyl-carrier-protein.</text>
</comment>
<dbReference type="RefSeq" id="WP_034413499.1">
    <property type="nucleotide sequence ID" value="NZ_JGVK01000008.1"/>
</dbReference>
<dbReference type="GO" id="GO:0000287">
    <property type="term" value="F:magnesium ion binding"/>
    <property type="evidence" value="ECO:0007669"/>
    <property type="project" value="UniProtKB-UniRule"/>
</dbReference>
<feature type="binding site" evidence="10">
    <location>
        <position position="9"/>
    </location>
    <ligand>
        <name>Mg(2+)</name>
        <dbReference type="ChEBI" id="CHEBI:18420"/>
    </ligand>
</feature>
<dbReference type="eggNOG" id="COG0736">
    <property type="taxonomic scope" value="Bacteria"/>
</dbReference>
<comment type="subcellular location">
    <subcellularLocation>
        <location evidence="10">Cytoplasm</location>
    </subcellularLocation>
</comment>
<keyword evidence="7 10" id="KW-0275">Fatty acid biosynthesis</keyword>
<dbReference type="EC" id="2.7.8.7" evidence="10"/>
<evidence type="ECO:0000313" key="12">
    <source>
        <dbReference type="EMBL" id="KEY91481.1"/>
    </source>
</evidence>
<dbReference type="InterPro" id="IPR004568">
    <property type="entry name" value="Ppantetheine-prot_Trfase_dom"/>
</dbReference>
<name>A0A084CNV2_9GAMM</name>
<organism evidence="12 13">
    <name type="scientific">Candidatus Photodesmus blepharonis</name>
    <dbReference type="NCBI Taxonomy" id="1179155"/>
    <lineage>
        <taxon>Bacteria</taxon>
        <taxon>Pseudomonadati</taxon>
        <taxon>Pseudomonadota</taxon>
        <taxon>Gammaproteobacteria</taxon>
        <taxon>Vibrionales</taxon>
        <taxon>Vibrionaceae</taxon>
        <taxon>Candidatus Photodesmus</taxon>
    </lineage>
</organism>
<dbReference type="NCBIfam" id="TIGR00516">
    <property type="entry name" value="acpS"/>
    <property type="match status" value="1"/>
</dbReference>
<proteinExistence type="inferred from homology"/>
<feature type="binding site" evidence="10">
    <location>
        <position position="58"/>
    </location>
    <ligand>
        <name>Mg(2+)</name>
        <dbReference type="ChEBI" id="CHEBI:18420"/>
    </ligand>
</feature>
<dbReference type="GO" id="GO:0006633">
    <property type="term" value="P:fatty acid biosynthetic process"/>
    <property type="evidence" value="ECO:0007669"/>
    <property type="project" value="UniProtKB-UniRule"/>
</dbReference>
<reference evidence="12 13" key="1">
    <citation type="submission" date="2014-03" db="EMBL/GenBank/DDBJ databases">
        <title>Selection and divergence in the genomes of co-occurring obligate luminous symbionts with specific hosts.</title>
        <authorList>
            <person name="Hendry T.A."/>
            <person name="de Wet J.R."/>
            <person name="Dunlap P.V."/>
        </authorList>
    </citation>
    <scope>NUCLEOTIDE SEQUENCE [LARGE SCALE GENOMIC DNA]</scope>
    <source>
        <strain evidence="12 13">Ppalp.1</strain>
    </source>
</reference>
<evidence type="ECO:0000313" key="13">
    <source>
        <dbReference type="Proteomes" id="UP000053784"/>
    </source>
</evidence>
<comment type="function">
    <text evidence="9">Transfers the 4'-phosphopantetheine moiety from coenzyme A to the 'Ser-36' of acyl-carrier-protein.</text>
</comment>
<evidence type="ECO:0000256" key="1">
    <source>
        <dbReference type="ARBA" id="ARBA00022516"/>
    </source>
</evidence>
<dbReference type="Gene3D" id="3.90.470.20">
    <property type="entry name" value="4'-phosphopantetheinyl transferase domain"/>
    <property type="match status" value="1"/>
</dbReference>
<dbReference type="OrthoDB" id="517356at2"/>
<dbReference type="NCBIfam" id="TIGR00556">
    <property type="entry name" value="pantethn_trn"/>
    <property type="match status" value="1"/>
</dbReference>
<dbReference type="InterPro" id="IPR037143">
    <property type="entry name" value="4-PPantetheinyl_Trfase_dom_sf"/>
</dbReference>
<keyword evidence="6 10" id="KW-0443">Lipid metabolism</keyword>
<keyword evidence="4 10" id="KW-0276">Fatty acid metabolism</keyword>
<keyword evidence="1 10" id="KW-0444">Lipid biosynthesis</keyword>
<dbReference type="HAMAP" id="MF_00101">
    <property type="entry name" value="AcpS"/>
    <property type="match status" value="1"/>
</dbReference>
<dbReference type="Proteomes" id="UP000053784">
    <property type="component" value="Unassembled WGS sequence"/>
</dbReference>
<keyword evidence="13" id="KW-1185">Reference proteome</keyword>
<comment type="cofactor">
    <cofactor evidence="10">
        <name>Mg(2+)</name>
        <dbReference type="ChEBI" id="CHEBI:18420"/>
    </cofactor>
</comment>
<keyword evidence="10" id="KW-0963">Cytoplasm</keyword>
<comment type="similarity">
    <text evidence="10">Belongs to the P-Pant transferase superfamily. AcpS family.</text>
</comment>
<evidence type="ECO:0000256" key="8">
    <source>
        <dbReference type="ARBA" id="ARBA00050875"/>
    </source>
</evidence>
<evidence type="ECO:0000256" key="3">
    <source>
        <dbReference type="ARBA" id="ARBA00022723"/>
    </source>
</evidence>
<comment type="caution">
    <text evidence="12">The sequence shown here is derived from an EMBL/GenBank/DDBJ whole genome shotgun (WGS) entry which is preliminary data.</text>
</comment>
<dbReference type="InterPro" id="IPR002582">
    <property type="entry name" value="ACPS"/>
</dbReference>
<dbReference type="STRING" id="1179155.CF67_16008"/>
<evidence type="ECO:0000256" key="2">
    <source>
        <dbReference type="ARBA" id="ARBA00022679"/>
    </source>
</evidence>
<evidence type="ECO:0000256" key="7">
    <source>
        <dbReference type="ARBA" id="ARBA00023160"/>
    </source>
</evidence>
<dbReference type="EMBL" id="JGVK01000008">
    <property type="protein sequence ID" value="KEY91481.1"/>
    <property type="molecule type" value="Genomic_DNA"/>
</dbReference>
<dbReference type="GO" id="GO:0008897">
    <property type="term" value="F:holo-[acyl-carrier-protein] synthase activity"/>
    <property type="evidence" value="ECO:0007669"/>
    <property type="project" value="UniProtKB-UniRule"/>
</dbReference>
<keyword evidence="5 10" id="KW-0460">Magnesium</keyword>
<evidence type="ECO:0000256" key="6">
    <source>
        <dbReference type="ARBA" id="ARBA00023098"/>
    </source>
</evidence>
<evidence type="ECO:0000256" key="5">
    <source>
        <dbReference type="ARBA" id="ARBA00022842"/>
    </source>
</evidence>
<evidence type="ECO:0000256" key="4">
    <source>
        <dbReference type="ARBA" id="ARBA00022832"/>
    </source>
</evidence>
<protein>
    <recommendedName>
        <fullName evidence="10">Holo-[acyl-carrier-protein] synthase</fullName>
        <shortName evidence="10">Holo-ACP synthase</shortName>
        <ecNumber evidence="10">2.7.8.7</ecNumber>
    </recommendedName>
    <alternativeName>
        <fullName evidence="10">4'-phosphopantetheinyl transferase AcpS</fullName>
    </alternativeName>
</protein>
<dbReference type="InterPro" id="IPR008278">
    <property type="entry name" value="4-PPantetheinyl_Trfase_dom"/>
</dbReference>
<accession>A0A084CNV2</accession>
<dbReference type="AlphaFoldDB" id="A0A084CNV2"/>